<dbReference type="OrthoDB" id="435881at2759"/>
<dbReference type="InterPro" id="IPR006050">
    <property type="entry name" value="DNA_photolyase_N"/>
</dbReference>
<dbReference type="InterPro" id="IPR002081">
    <property type="entry name" value="Cryptochrome/DNA_photolyase_1"/>
</dbReference>
<dbReference type="GO" id="GO:0000719">
    <property type="term" value="P:photoreactive repair"/>
    <property type="evidence" value="ECO:0007669"/>
    <property type="project" value="TreeGrafter"/>
</dbReference>
<evidence type="ECO:0000313" key="3">
    <source>
        <dbReference type="RefSeq" id="XP_013420290.1"/>
    </source>
</evidence>
<evidence type="ECO:0000259" key="1">
    <source>
        <dbReference type="PROSITE" id="PS51645"/>
    </source>
</evidence>
<dbReference type="SUPFAM" id="SSF52425">
    <property type="entry name" value="Cryptochrome/photolyase, N-terminal domain"/>
    <property type="match status" value="1"/>
</dbReference>
<accession>A0A1S3KCC9</accession>
<organism evidence="2 3">
    <name type="scientific">Lingula anatina</name>
    <name type="common">Brachiopod</name>
    <name type="synonym">Lingula unguis</name>
    <dbReference type="NCBI Taxonomy" id="7574"/>
    <lineage>
        <taxon>Eukaryota</taxon>
        <taxon>Metazoa</taxon>
        <taxon>Spiralia</taxon>
        <taxon>Lophotrochozoa</taxon>
        <taxon>Brachiopoda</taxon>
        <taxon>Linguliformea</taxon>
        <taxon>Lingulata</taxon>
        <taxon>Lingulida</taxon>
        <taxon>Linguloidea</taxon>
        <taxon>Lingulidae</taxon>
        <taxon>Lingula</taxon>
    </lineage>
</organism>
<protein>
    <submittedName>
        <fullName evidence="3">Cryptochrome DASH-like</fullName>
    </submittedName>
</protein>
<dbReference type="STRING" id="7574.A0A1S3KCC9"/>
<dbReference type="Gene3D" id="3.40.50.620">
    <property type="entry name" value="HUPs"/>
    <property type="match status" value="1"/>
</dbReference>
<reference evidence="3" key="1">
    <citation type="submission" date="2025-08" db="UniProtKB">
        <authorList>
            <consortium name="RefSeq"/>
        </authorList>
    </citation>
    <scope>IDENTIFICATION</scope>
    <source>
        <tissue evidence="3">Gonads</tissue>
    </source>
</reference>
<evidence type="ECO:0000313" key="2">
    <source>
        <dbReference type="Proteomes" id="UP000085678"/>
    </source>
</evidence>
<dbReference type="InterPro" id="IPR014729">
    <property type="entry name" value="Rossmann-like_a/b/a_fold"/>
</dbReference>
<dbReference type="RefSeq" id="XP_013420290.1">
    <property type="nucleotide sequence ID" value="XM_013564836.1"/>
</dbReference>
<dbReference type="Proteomes" id="UP000085678">
    <property type="component" value="Unplaced"/>
</dbReference>
<sequence>MRKSLKARGSNLIIRQGKPEDVVPAIIKCLGQGNVIAVGFQEEATQEELDVEAALKKNCGVQIKTFWGSTLYHKEDVPFKIQQ</sequence>
<dbReference type="InParanoid" id="A0A1S3KCC9"/>
<feature type="domain" description="Photolyase/cryptochrome alpha/beta" evidence="1">
    <location>
        <begin position="1"/>
        <end position="71"/>
    </location>
</feature>
<dbReference type="GO" id="GO:0071949">
    <property type="term" value="F:FAD binding"/>
    <property type="evidence" value="ECO:0007669"/>
    <property type="project" value="TreeGrafter"/>
</dbReference>
<dbReference type="PROSITE" id="PS51645">
    <property type="entry name" value="PHR_CRY_ALPHA_BETA"/>
    <property type="match status" value="1"/>
</dbReference>
<dbReference type="KEGG" id="lak:106180739"/>
<dbReference type="AlphaFoldDB" id="A0A1S3KCC9"/>
<dbReference type="InterPro" id="IPR036155">
    <property type="entry name" value="Crypto/Photolyase_N_sf"/>
</dbReference>
<proteinExistence type="predicted"/>
<dbReference type="GO" id="GO:0003904">
    <property type="term" value="F:deoxyribodipyrimidine photo-lyase activity"/>
    <property type="evidence" value="ECO:0007669"/>
    <property type="project" value="TreeGrafter"/>
</dbReference>
<dbReference type="PANTHER" id="PTHR11455:SF22">
    <property type="entry name" value="CRYPTOCHROME DASH"/>
    <property type="match status" value="1"/>
</dbReference>
<name>A0A1S3KCC9_LINAN</name>
<keyword evidence="2" id="KW-1185">Reference proteome</keyword>
<dbReference type="PANTHER" id="PTHR11455">
    <property type="entry name" value="CRYPTOCHROME"/>
    <property type="match status" value="1"/>
</dbReference>
<dbReference type="Pfam" id="PF00875">
    <property type="entry name" value="DNA_photolyase"/>
    <property type="match status" value="1"/>
</dbReference>
<dbReference type="GO" id="GO:0003684">
    <property type="term" value="F:damaged DNA binding"/>
    <property type="evidence" value="ECO:0007669"/>
    <property type="project" value="TreeGrafter"/>
</dbReference>
<gene>
    <name evidence="3" type="primary">LOC106180739</name>
</gene>
<dbReference type="GeneID" id="106180739"/>